<dbReference type="Gene3D" id="3.90.230.10">
    <property type="entry name" value="Creatinase/methionine aminopeptidase superfamily"/>
    <property type="match status" value="1"/>
</dbReference>
<dbReference type="AlphaFoldDB" id="A0A431UUB7"/>
<evidence type="ECO:0000256" key="2">
    <source>
        <dbReference type="ARBA" id="ARBA00022801"/>
    </source>
</evidence>
<dbReference type="PANTHER" id="PTHR46112:SF2">
    <property type="entry name" value="XAA-PRO AMINOPEPTIDASE P-RELATED"/>
    <property type="match status" value="1"/>
</dbReference>
<proteinExistence type="inferred from homology"/>
<dbReference type="InterPro" id="IPR036005">
    <property type="entry name" value="Creatinase/aminopeptidase-like"/>
</dbReference>
<dbReference type="GO" id="GO:0046872">
    <property type="term" value="F:metal ion binding"/>
    <property type="evidence" value="ECO:0007669"/>
    <property type="project" value="UniProtKB-KW"/>
</dbReference>
<organism evidence="6 7">
    <name type="scientific">Lysinibacillus telephonicus</name>
    <dbReference type="NCBI Taxonomy" id="1714840"/>
    <lineage>
        <taxon>Bacteria</taxon>
        <taxon>Bacillati</taxon>
        <taxon>Bacillota</taxon>
        <taxon>Bacilli</taxon>
        <taxon>Bacillales</taxon>
        <taxon>Bacillaceae</taxon>
        <taxon>Lysinibacillus</taxon>
    </lineage>
</organism>
<dbReference type="InterPro" id="IPR029149">
    <property type="entry name" value="Creatin/AminoP/Spt16_N"/>
</dbReference>
<keyword evidence="7" id="KW-1185">Reference proteome</keyword>
<feature type="domain" description="Peptidase M24" evidence="4">
    <location>
        <begin position="150"/>
        <end position="357"/>
    </location>
</feature>
<dbReference type="Gene3D" id="3.40.350.10">
    <property type="entry name" value="Creatinase/prolidase N-terminal domain"/>
    <property type="match status" value="1"/>
</dbReference>
<reference evidence="6 7" key="1">
    <citation type="submission" date="2018-12" db="EMBL/GenBank/DDBJ databases">
        <authorList>
            <person name="Yu L."/>
        </authorList>
    </citation>
    <scope>NUCLEOTIDE SEQUENCE [LARGE SCALE GENOMIC DNA]</scope>
    <source>
        <strain evidence="6 7">S5H2222</strain>
    </source>
</reference>
<feature type="domain" description="Creatinase N-terminal" evidence="5">
    <location>
        <begin position="6"/>
        <end position="142"/>
    </location>
</feature>
<keyword evidence="2" id="KW-0378">Hydrolase</keyword>
<comment type="similarity">
    <text evidence="3">Belongs to the peptidase M24B family.</text>
</comment>
<evidence type="ECO:0000259" key="4">
    <source>
        <dbReference type="Pfam" id="PF00557"/>
    </source>
</evidence>
<name>A0A431UUB7_9BACI</name>
<evidence type="ECO:0000313" key="7">
    <source>
        <dbReference type="Proteomes" id="UP000276349"/>
    </source>
</evidence>
<dbReference type="SUPFAM" id="SSF53092">
    <property type="entry name" value="Creatinase/prolidase N-terminal domain"/>
    <property type="match status" value="1"/>
</dbReference>
<evidence type="ECO:0000256" key="1">
    <source>
        <dbReference type="ARBA" id="ARBA00022723"/>
    </source>
</evidence>
<comment type="caution">
    <text evidence="6">The sequence shown here is derived from an EMBL/GenBank/DDBJ whole genome shotgun (WGS) entry which is preliminary data.</text>
</comment>
<accession>A0A431UUB7</accession>
<dbReference type="InterPro" id="IPR050659">
    <property type="entry name" value="Peptidase_M24B"/>
</dbReference>
<evidence type="ECO:0000256" key="3">
    <source>
        <dbReference type="RuleBase" id="RU000590"/>
    </source>
</evidence>
<dbReference type="PANTHER" id="PTHR46112">
    <property type="entry name" value="AMINOPEPTIDASE"/>
    <property type="match status" value="1"/>
</dbReference>
<dbReference type="InterPro" id="IPR001131">
    <property type="entry name" value="Peptidase_M24B_aminopep-P_CS"/>
</dbReference>
<dbReference type="SUPFAM" id="SSF55920">
    <property type="entry name" value="Creatinase/aminopeptidase"/>
    <property type="match status" value="1"/>
</dbReference>
<keyword evidence="6" id="KW-0645">Protease</keyword>
<keyword evidence="1 3" id="KW-0479">Metal-binding</keyword>
<keyword evidence="6" id="KW-0031">Aminopeptidase</keyword>
<evidence type="ECO:0000313" key="6">
    <source>
        <dbReference type="EMBL" id="RTQ94053.1"/>
    </source>
</evidence>
<dbReference type="Pfam" id="PF01321">
    <property type="entry name" value="Creatinase_N"/>
    <property type="match status" value="1"/>
</dbReference>
<dbReference type="InterPro" id="IPR000994">
    <property type="entry name" value="Pept_M24"/>
</dbReference>
<dbReference type="PROSITE" id="PS00491">
    <property type="entry name" value="PROLINE_PEPTIDASE"/>
    <property type="match status" value="1"/>
</dbReference>
<dbReference type="OrthoDB" id="9806388at2"/>
<sequence length="376" mass="42044">MMTNQRVKKLREFMTENNLQVAIVMSPDYQFYLTGFRALIYSRPIICLITLEQCSLIVPGLEESHAKGHANVDRILPYYEHPEKANIAKTYLEVLEKELKAQEVSAVGVDMNFTPGKIINEIKNVKSTVIDISGQIEKMRSIKDNEEIAAMIEAGKLVNLGVSETLKACKVGTTELEIDAIGNQVIYRIASENYPNATLDLLVMTPSGPERSILPHVYSNTRKIKQGDVIIHTRQVSLNGYRAELERTVIMGEPTKQQAHAFLAMQKAQQAALDFIKPGIKASEVDAVARDILREEGYAEYAIHRTGHAIGVSLHEPPYLSYDNDLVLEEGMAYTIEPGIYIPGLGGFRHSDTVILKKDGNLLITDYPRDLNDLIF</sequence>
<evidence type="ECO:0000259" key="5">
    <source>
        <dbReference type="Pfam" id="PF01321"/>
    </source>
</evidence>
<protein>
    <submittedName>
        <fullName evidence="6">Aminopeptidase P family protein</fullName>
    </submittedName>
</protein>
<dbReference type="EMBL" id="RXNR01000014">
    <property type="protein sequence ID" value="RTQ94053.1"/>
    <property type="molecule type" value="Genomic_DNA"/>
</dbReference>
<dbReference type="Proteomes" id="UP000276349">
    <property type="component" value="Unassembled WGS sequence"/>
</dbReference>
<dbReference type="GO" id="GO:0004177">
    <property type="term" value="F:aminopeptidase activity"/>
    <property type="evidence" value="ECO:0007669"/>
    <property type="project" value="UniProtKB-KW"/>
</dbReference>
<dbReference type="Pfam" id="PF00557">
    <property type="entry name" value="Peptidase_M24"/>
    <property type="match status" value="1"/>
</dbReference>
<gene>
    <name evidence="6" type="ORF">EKG35_06710</name>
</gene>
<dbReference type="InterPro" id="IPR000587">
    <property type="entry name" value="Creatinase_N"/>
</dbReference>